<comment type="caution">
    <text evidence="1">The sequence shown here is derived from an EMBL/GenBank/DDBJ whole genome shotgun (WGS) entry which is preliminary data.</text>
</comment>
<protein>
    <submittedName>
        <fullName evidence="1">Uncharacterized protein</fullName>
    </submittedName>
</protein>
<proteinExistence type="predicted"/>
<name>A0ACC2RPR7_9FUNG</name>
<dbReference type="Proteomes" id="UP001165960">
    <property type="component" value="Unassembled WGS sequence"/>
</dbReference>
<evidence type="ECO:0000313" key="1">
    <source>
        <dbReference type="EMBL" id="KAJ9052081.1"/>
    </source>
</evidence>
<dbReference type="EMBL" id="QTSX02006813">
    <property type="protein sequence ID" value="KAJ9052081.1"/>
    <property type="molecule type" value="Genomic_DNA"/>
</dbReference>
<reference evidence="1" key="1">
    <citation type="submission" date="2022-04" db="EMBL/GenBank/DDBJ databases">
        <title>Genome of the entomopathogenic fungus Entomophthora muscae.</title>
        <authorList>
            <person name="Elya C."/>
            <person name="Lovett B.R."/>
            <person name="Lee E."/>
            <person name="Macias A.M."/>
            <person name="Hajek A.E."/>
            <person name="De Bivort B.L."/>
            <person name="Kasson M.T."/>
            <person name="De Fine Licht H.H."/>
            <person name="Stajich J.E."/>
        </authorList>
    </citation>
    <scope>NUCLEOTIDE SEQUENCE</scope>
    <source>
        <strain evidence="1">Berkeley</strain>
    </source>
</reference>
<evidence type="ECO:0000313" key="2">
    <source>
        <dbReference type="Proteomes" id="UP001165960"/>
    </source>
</evidence>
<gene>
    <name evidence="1" type="ORF">DSO57_1037772</name>
</gene>
<accession>A0ACC2RPR7</accession>
<organism evidence="1 2">
    <name type="scientific">Entomophthora muscae</name>
    <dbReference type="NCBI Taxonomy" id="34485"/>
    <lineage>
        <taxon>Eukaryota</taxon>
        <taxon>Fungi</taxon>
        <taxon>Fungi incertae sedis</taxon>
        <taxon>Zoopagomycota</taxon>
        <taxon>Entomophthoromycotina</taxon>
        <taxon>Entomophthoromycetes</taxon>
        <taxon>Entomophthorales</taxon>
        <taxon>Entomophthoraceae</taxon>
        <taxon>Entomophthora</taxon>
    </lineage>
</organism>
<sequence length="243" mass="27146">MELAANRVQWEEVRDELLENWTRIEATIDGPLQRLPVDSCPGCICGRSQARIAFGHAFNIGPIQISYVGDALLRQMLGGSWCGMTYLCFEGFHTKHTPSLSHAGYVDACGSTVNSWASIHRDLSTSTENNAISLLLRRRNEPTHATSLWRTGGTAVQRDILGLTGQEASSSKRLSPLYGIRKDEPNTSVDVFNYIFSRESINQKSSFEIKTQRDALLHSMKGCLSVERDIEVDYKNMESMANK</sequence>
<keyword evidence="2" id="KW-1185">Reference proteome</keyword>